<protein>
    <submittedName>
        <fullName evidence="1">Uncharacterized protein</fullName>
    </submittedName>
</protein>
<organism evidence="1 2">
    <name type="scientific">Pseudolactococcus insecticola</name>
    <dbReference type="NCBI Taxonomy" id="2709158"/>
    <lineage>
        <taxon>Bacteria</taxon>
        <taxon>Bacillati</taxon>
        <taxon>Bacillota</taxon>
        <taxon>Bacilli</taxon>
        <taxon>Lactobacillales</taxon>
        <taxon>Streptococcaceae</taxon>
        <taxon>Pseudolactococcus</taxon>
    </lineage>
</organism>
<dbReference type="EMBL" id="BLLH01000006">
    <property type="protein sequence ID" value="GFH40838.1"/>
    <property type="molecule type" value="Genomic_DNA"/>
</dbReference>
<dbReference type="Proteomes" id="UP000475928">
    <property type="component" value="Unassembled WGS sequence"/>
</dbReference>
<evidence type="ECO:0000313" key="1">
    <source>
        <dbReference type="EMBL" id="GFH40838.1"/>
    </source>
</evidence>
<accession>A0A6A0B8Q1</accession>
<dbReference type="AlphaFoldDB" id="A0A6A0B8Q1"/>
<sequence>MTIKTTINLVVFCFLKKGNSMKENEVKDDLTVIEKMMSEIYFGKEEIKRRFSLLDDVPRDGKFKEIFKKVEENKADYLKSISELEQLVVKFIQQEL</sequence>
<evidence type="ECO:0000313" key="2">
    <source>
        <dbReference type="Proteomes" id="UP000475928"/>
    </source>
</evidence>
<name>A0A6A0B8Q1_9LACT</name>
<gene>
    <name evidence="1" type="ORF">Hs20B_12360</name>
</gene>
<comment type="caution">
    <text evidence="1">The sequence shown here is derived from an EMBL/GenBank/DDBJ whole genome shotgun (WGS) entry which is preliminary data.</text>
</comment>
<keyword evidence="2" id="KW-1185">Reference proteome</keyword>
<reference evidence="1 2" key="1">
    <citation type="submission" date="2020-02" db="EMBL/GenBank/DDBJ databases">
        <title>Draft genome sequence of Lactococcus sp. Hs20B0-1.</title>
        <authorList>
            <person name="Noda S."/>
            <person name="Yuki M."/>
            <person name="Ohkuma M."/>
        </authorList>
    </citation>
    <scope>NUCLEOTIDE SEQUENCE [LARGE SCALE GENOMIC DNA]</scope>
    <source>
        <strain evidence="1 2">Hs20B0-1</strain>
    </source>
</reference>
<proteinExistence type="predicted"/>